<dbReference type="EC" id="2.1.1.13" evidence="6"/>
<dbReference type="InterPro" id="IPR017215">
    <property type="entry name" value="MetH_bac"/>
</dbReference>
<evidence type="ECO:0000313" key="25">
    <source>
        <dbReference type="Proteomes" id="UP000195897"/>
    </source>
</evidence>
<evidence type="ECO:0000256" key="18">
    <source>
        <dbReference type="ARBA" id="ARBA00031040"/>
    </source>
</evidence>
<dbReference type="InterPro" id="IPR036724">
    <property type="entry name" value="Cobalamin-bd_sf"/>
</dbReference>
<dbReference type="InterPro" id="IPR050554">
    <property type="entry name" value="Met_Synthase/Corrinoid"/>
</dbReference>
<dbReference type="GO" id="GO:0005829">
    <property type="term" value="C:cytosol"/>
    <property type="evidence" value="ECO:0007669"/>
    <property type="project" value="TreeGrafter"/>
</dbReference>
<evidence type="ECO:0000259" key="22">
    <source>
        <dbReference type="PROSITE" id="PS51332"/>
    </source>
</evidence>
<dbReference type="PANTHER" id="PTHR45833:SF1">
    <property type="entry name" value="METHIONINE SYNTHASE"/>
    <property type="match status" value="1"/>
</dbReference>
<dbReference type="SUPFAM" id="SSF82282">
    <property type="entry name" value="Homocysteine S-methyltransferase"/>
    <property type="match status" value="1"/>
</dbReference>
<dbReference type="PANTHER" id="PTHR45833">
    <property type="entry name" value="METHIONINE SYNTHASE"/>
    <property type="match status" value="1"/>
</dbReference>
<evidence type="ECO:0000256" key="2">
    <source>
        <dbReference type="ARBA" id="ARBA00001947"/>
    </source>
</evidence>
<dbReference type="SUPFAM" id="SSF47644">
    <property type="entry name" value="Methionine synthase domain"/>
    <property type="match status" value="1"/>
</dbReference>
<evidence type="ECO:0000256" key="6">
    <source>
        <dbReference type="ARBA" id="ARBA00012032"/>
    </source>
</evidence>
<dbReference type="PROSITE" id="PS50970">
    <property type="entry name" value="HCY"/>
    <property type="match status" value="1"/>
</dbReference>
<dbReference type="Pfam" id="PF02310">
    <property type="entry name" value="B12-binding"/>
    <property type="match status" value="1"/>
</dbReference>
<dbReference type="GO" id="GO:0046872">
    <property type="term" value="F:metal ion binding"/>
    <property type="evidence" value="ECO:0007669"/>
    <property type="project" value="UniProtKB-KW"/>
</dbReference>
<keyword evidence="15" id="KW-0486">Methionine biosynthesis</keyword>
<dbReference type="UniPathway" id="UPA00051">
    <property type="reaction ID" value="UER00081"/>
</dbReference>
<dbReference type="CDD" id="cd02070">
    <property type="entry name" value="corrinoid_protein_B12-BD"/>
    <property type="match status" value="1"/>
</dbReference>
<dbReference type="Gene3D" id="3.20.20.20">
    <property type="entry name" value="Dihydropteroate synthase-like"/>
    <property type="match status" value="1"/>
</dbReference>
<keyword evidence="16" id="KW-0170">Cobalt</keyword>
<dbReference type="Pfam" id="PF00809">
    <property type="entry name" value="Pterin_bind"/>
    <property type="match status" value="1"/>
</dbReference>
<dbReference type="AlphaFoldDB" id="A0A1Y4LD47"/>
<evidence type="ECO:0000259" key="23">
    <source>
        <dbReference type="PROSITE" id="PS51337"/>
    </source>
</evidence>
<dbReference type="InterPro" id="IPR003759">
    <property type="entry name" value="Cbl-bd_cap"/>
</dbReference>
<dbReference type="Gene3D" id="3.20.20.330">
    <property type="entry name" value="Homocysteine-binding-like domain"/>
    <property type="match status" value="1"/>
</dbReference>
<evidence type="ECO:0000256" key="3">
    <source>
        <dbReference type="ARBA" id="ARBA00001956"/>
    </source>
</evidence>
<keyword evidence="8 19" id="KW-0489">Methyltransferase</keyword>
<protein>
    <recommendedName>
        <fullName evidence="7">Methionine synthase</fullName>
        <ecNumber evidence="6">2.1.1.13</ecNumber>
    </recommendedName>
    <alternativeName>
        <fullName evidence="18">5-methyltetrahydrofolate--homocysteine methyltransferase</fullName>
    </alternativeName>
</protein>
<feature type="binding site" evidence="19">
    <location>
        <position position="268"/>
    </location>
    <ligand>
        <name>Zn(2+)</name>
        <dbReference type="ChEBI" id="CHEBI:29105"/>
    </ligand>
</feature>
<keyword evidence="14 19" id="KW-0862">Zinc</keyword>
<dbReference type="InterPro" id="IPR011005">
    <property type="entry name" value="Dihydropteroate_synth-like_sf"/>
</dbReference>
<comment type="catalytic activity">
    <reaction evidence="1">
        <text>(6S)-5-methyl-5,6,7,8-tetrahydrofolate + L-homocysteine = (6S)-5,6,7,8-tetrahydrofolate + L-methionine</text>
        <dbReference type="Rhea" id="RHEA:11172"/>
        <dbReference type="ChEBI" id="CHEBI:18608"/>
        <dbReference type="ChEBI" id="CHEBI:57453"/>
        <dbReference type="ChEBI" id="CHEBI:57844"/>
        <dbReference type="ChEBI" id="CHEBI:58199"/>
        <dbReference type="EC" id="2.1.1.13"/>
    </reaction>
</comment>
<evidence type="ECO:0000259" key="21">
    <source>
        <dbReference type="PROSITE" id="PS50972"/>
    </source>
</evidence>
<dbReference type="PROSITE" id="PS50972">
    <property type="entry name" value="PTERIN_BINDING"/>
    <property type="match status" value="1"/>
</dbReference>
<keyword evidence="12" id="KW-0949">S-adenosyl-L-methionine</keyword>
<dbReference type="PROSITE" id="PS51337">
    <property type="entry name" value="B12_BINDING_NTER"/>
    <property type="match status" value="1"/>
</dbReference>
<feature type="domain" description="Pterin-binding" evidence="21">
    <location>
        <begin position="310"/>
        <end position="554"/>
    </location>
</feature>
<organism evidence="24 25">
    <name type="scientific">Butyricicoccus pullicaecorum</name>
    <dbReference type="NCBI Taxonomy" id="501571"/>
    <lineage>
        <taxon>Bacteria</taxon>
        <taxon>Bacillati</taxon>
        <taxon>Bacillota</taxon>
        <taxon>Clostridia</taxon>
        <taxon>Eubacteriales</taxon>
        <taxon>Butyricicoccaceae</taxon>
        <taxon>Butyricicoccus</taxon>
    </lineage>
</organism>
<dbReference type="PROSITE" id="PS51332">
    <property type="entry name" value="B12_BINDING"/>
    <property type="match status" value="1"/>
</dbReference>
<keyword evidence="9" id="KW-0028">Amino-acid biosynthesis</keyword>
<evidence type="ECO:0000256" key="9">
    <source>
        <dbReference type="ARBA" id="ARBA00022605"/>
    </source>
</evidence>
<evidence type="ECO:0000256" key="4">
    <source>
        <dbReference type="ARBA" id="ARBA00005178"/>
    </source>
</evidence>
<comment type="cofactor">
    <cofactor evidence="3">
        <name>methylcob(III)alamin</name>
        <dbReference type="ChEBI" id="CHEBI:28115"/>
    </cofactor>
</comment>
<dbReference type="GO" id="GO:0046653">
    <property type="term" value="P:tetrahydrofolate metabolic process"/>
    <property type="evidence" value="ECO:0007669"/>
    <property type="project" value="TreeGrafter"/>
</dbReference>
<dbReference type="Gene3D" id="1.10.1240.10">
    <property type="entry name" value="Methionine synthase domain"/>
    <property type="match status" value="1"/>
</dbReference>
<dbReference type="RefSeq" id="WP_087370122.1">
    <property type="nucleotide sequence ID" value="NZ_NFKK01000001.1"/>
</dbReference>
<feature type="domain" description="Hcy-binding" evidence="20">
    <location>
        <begin position="1"/>
        <end position="282"/>
    </location>
</feature>
<evidence type="ECO:0000259" key="20">
    <source>
        <dbReference type="PROSITE" id="PS50970"/>
    </source>
</evidence>
<comment type="cofactor">
    <cofactor evidence="2 19">
        <name>Zn(2+)</name>
        <dbReference type="ChEBI" id="CHEBI:29105"/>
    </cofactor>
</comment>
<feature type="domain" description="B12-binding" evidence="22">
    <location>
        <begin position="670"/>
        <end position="790"/>
    </location>
</feature>
<dbReference type="GO" id="GO:0031419">
    <property type="term" value="F:cobalamin binding"/>
    <property type="evidence" value="ECO:0007669"/>
    <property type="project" value="UniProtKB-KW"/>
</dbReference>
<dbReference type="InterPro" id="IPR006158">
    <property type="entry name" value="Cobalamin-bd"/>
</dbReference>
<evidence type="ECO:0000256" key="16">
    <source>
        <dbReference type="ARBA" id="ARBA00023285"/>
    </source>
</evidence>
<dbReference type="SMART" id="SM01018">
    <property type="entry name" value="B12-binding_2"/>
    <property type="match status" value="1"/>
</dbReference>
<sequence>MQRTLCYLDGAMGTMLQQAGLETGRAPETLNLENPDLIVRTHLAYLEAGAQIIYANTFGANREKLAREGVDTTEAIRAGVACARRAVDTFCADHPDVDRPRVALDIGPIGRLLEPYGTLPFEEAYDIFREIIEAGQDADLIIFETMTDLYEVKAGVLAAKENSDKPVFVTMTFEPNHRTFTGCSVDAMCAVLDGLGVDALGVNCSLGPVELYPIVEEMSRLTALPLIVKANAGLPDPETGAYSITPDDFAREMAKFPALGVQYLGGCCGTSPDCIRELVQATHGQTAAEREVVRRTVVCTPTETVVVDGVCVIGERINPTGKKRFQQALRDGDMDYVLGQAVEQADAGAHILDVNVGLPSVDEPSMMVKVVKAIQSVTDLPLQIDSSNQDALEAGLRVVNGKAIVNSVNGEPEVLARVLPIVKKYGAAVIGLAMDQNGIPATAEERFAIAERILNAALSYGIPKEDVFIDCLTLTVSAEQDKAVETLRAMQMVRDRLGLHCTLGVSNISFGLPNRSLITTSFLTLALSYGLDLPIVNPNTPAIMDTIRAFNVLYNRDKNAEAYIAAYSGQPAAPVQPTASQEEQTTLPRAVEKGLKDEARRLTVNLLASGKSELDIVNELLIPALDVVGGRFERGEIFLPQLINSAGAAQEAFEIIRTEMAKKGTGTVSKGKVIVATVKGDIHDIGKNIVKTIVENYGYRVIDLGRDVPIETVVETAIREDVHLIGLSALMTTTLANMDETIKALRASGHPCKIWVGGAVLTPEYAHKMGADYYARDARESVDICREVLG</sequence>
<gene>
    <name evidence="24" type="ORF">B5F17_01690</name>
</gene>
<evidence type="ECO:0000313" key="24">
    <source>
        <dbReference type="EMBL" id="OUP54644.1"/>
    </source>
</evidence>
<evidence type="ECO:0000256" key="13">
    <source>
        <dbReference type="ARBA" id="ARBA00022723"/>
    </source>
</evidence>
<dbReference type="Pfam" id="PF02607">
    <property type="entry name" value="B12-binding_2"/>
    <property type="match status" value="1"/>
</dbReference>
<dbReference type="InterPro" id="IPR000489">
    <property type="entry name" value="Pterin-binding_dom"/>
</dbReference>
<feature type="binding site" evidence="19">
    <location>
        <position position="267"/>
    </location>
    <ligand>
        <name>Zn(2+)</name>
        <dbReference type="ChEBI" id="CHEBI:29105"/>
    </ligand>
</feature>
<dbReference type="GO" id="GO:0050667">
    <property type="term" value="P:homocysteine metabolic process"/>
    <property type="evidence" value="ECO:0007669"/>
    <property type="project" value="TreeGrafter"/>
</dbReference>
<evidence type="ECO:0000256" key="10">
    <source>
        <dbReference type="ARBA" id="ARBA00022628"/>
    </source>
</evidence>
<dbReference type="SUPFAM" id="SSF51717">
    <property type="entry name" value="Dihydropteroate synthetase-like"/>
    <property type="match status" value="1"/>
</dbReference>
<feature type="binding site" evidence="19">
    <location>
        <position position="204"/>
    </location>
    <ligand>
        <name>Zn(2+)</name>
        <dbReference type="ChEBI" id="CHEBI:29105"/>
    </ligand>
</feature>
<dbReference type="InterPro" id="IPR036594">
    <property type="entry name" value="Meth_synthase_dom"/>
</dbReference>
<dbReference type="InterPro" id="IPR036589">
    <property type="entry name" value="HCY_dom_sf"/>
</dbReference>
<dbReference type="GO" id="GO:0008705">
    <property type="term" value="F:methionine synthase activity"/>
    <property type="evidence" value="ECO:0007669"/>
    <property type="project" value="UniProtKB-EC"/>
</dbReference>
<dbReference type="SUPFAM" id="SSF52242">
    <property type="entry name" value="Cobalamin (vitamin B12)-binding domain"/>
    <property type="match status" value="1"/>
</dbReference>
<comment type="pathway">
    <text evidence="4">Amino-acid biosynthesis; L-methionine biosynthesis via de novo pathway; L-methionine from L-homocysteine (MetH route): step 1/1.</text>
</comment>
<keyword evidence="13 19" id="KW-0479">Metal-binding</keyword>
<accession>A0A1Y4LD47</accession>
<evidence type="ECO:0000256" key="8">
    <source>
        <dbReference type="ARBA" id="ARBA00022603"/>
    </source>
</evidence>
<evidence type="ECO:0000256" key="7">
    <source>
        <dbReference type="ARBA" id="ARBA00013998"/>
    </source>
</evidence>
<dbReference type="NCBIfam" id="NF005719">
    <property type="entry name" value="PRK07535.1"/>
    <property type="match status" value="1"/>
</dbReference>
<dbReference type="InterPro" id="IPR003726">
    <property type="entry name" value="HCY_dom"/>
</dbReference>
<feature type="domain" description="B12-binding N-terminal" evidence="23">
    <location>
        <begin position="574"/>
        <end position="668"/>
    </location>
</feature>
<dbReference type="Gene3D" id="3.40.50.280">
    <property type="entry name" value="Cobalamin-binding domain"/>
    <property type="match status" value="1"/>
</dbReference>
<evidence type="ECO:0000256" key="11">
    <source>
        <dbReference type="ARBA" id="ARBA00022679"/>
    </source>
</evidence>
<comment type="function">
    <text evidence="17">Catalyzes the transfer of a methyl group from methyl-cobalamin to homocysteine, yielding enzyme-bound cob(I)alamin and methionine. Subsequently, remethylates the cofactor using methyltetrahydrofolate.</text>
</comment>
<dbReference type="FunFam" id="3.20.20.20:FF:000002">
    <property type="entry name" value="Methionine synthase"/>
    <property type="match status" value="1"/>
</dbReference>
<dbReference type="Pfam" id="PF02574">
    <property type="entry name" value="S-methyl_trans"/>
    <property type="match status" value="1"/>
</dbReference>
<keyword evidence="10" id="KW-0846">Cobalamin</keyword>
<name>A0A1Y4LD47_9FIRM</name>
<dbReference type="EMBL" id="NFKK01000001">
    <property type="protein sequence ID" value="OUP54644.1"/>
    <property type="molecule type" value="Genomic_DNA"/>
</dbReference>
<comment type="similarity">
    <text evidence="5">Belongs to the vitamin-B12 dependent methionine synthase family.</text>
</comment>
<comment type="caution">
    <text evidence="24">The sequence shown here is derived from an EMBL/GenBank/DDBJ whole genome shotgun (WGS) entry which is preliminary data.</text>
</comment>
<dbReference type="PIRSF" id="PIRSF037472">
    <property type="entry name" value="DHPS_mtfrase"/>
    <property type="match status" value="1"/>
</dbReference>
<evidence type="ECO:0000256" key="5">
    <source>
        <dbReference type="ARBA" id="ARBA00010398"/>
    </source>
</evidence>
<evidence type="ECO:0000256" key="1">
    <source>
        <dbReference type="ARBA" id="ARBA00001700"/>
    </source>
</evidence>
<evidence type="ECO:0000256" key="14">
    <source>
        <dbReference type="ARBA" id="ARBA00022833"/>
    </source>
</evidence>
<keyword evidence="11 19" id="KW-0808">Transferase</keyword>
<evidence type="ECO:0000256" key="12">
    <source>
        <dbReference type="ARBA" id="ARBA00022691"/>
    </source>
</evidence>
<reference evidence="25" key="1">
    <citation type="submission" date="2017-04" db="EMBL/GenBank/DDBJ databases">
        <title>Function of individual gut microbiota members based on whole genome sequencing of pure cultures obtained from chicken caecum.</title>
        <authorList>
            <person name="Medvecky M."/>
            <person name="Cejkova D."/>
            <person name="Polansky O."/>
            <person name="Karasova D."/>
            <person name="Kubasova T."/>
            <person name="Cizek A."/>
            <person name="Rychlik I."/>
        </authorList>
    </citation>
    <scope>NUCLEOTIDE SEQUENCE [LARGE SCALE GENOMIC DNA]</scope>
    <source>
        <strain evidence="25">An180</strain>
    </source>
</reference>
<evidence type="ECO:0000256" key="19">
    <source>
        <dbReference type="PROSITE-ProRule" id="PRU00333"/>
    </source>
</evidence>
<evidence type="ECO:0000256" key="17">
    <source>
        <dbReference type="ARBA" id="ARBA00025552"/>
    </source>
</evidence>
<dbReference type="GO" id="GO:0032259">
    <property type="term" value="P:methylation"/>
    <property type="evidence" value="ECO:0007669"/>
    <property type="project" value="UniProtKB-KW"/>
</dbReference>
<evidence type="ECO:0000256" key="15">
    <source>
        <dbReference type="ARBA" id="ARBA00023167"/>
    </source>
</evidence>
<dbReference type="Proteomes" id="UP000195897">
    <property type="component" value="Unassembled WGS sequence"/>
</dbReference>
<proteinExistence type="inferred from homology"/>